<reference evidence="2 3" key="1">
    <citation type="submission" date="2014-04" db="EMBL/GenBank/DDBJ databases">
        <authorList>
            <consortium name="DOE Joint Genome Institute"/>
            <person name="Kuo A."/>
            <person name="Martino E."/>
            <person name="Perotto S."/>
            <person name="Kohler A."/>
            <person name="Nagy L.G."/>
            <person name="Floudas D."/>
            <person name="Copeland A."/>
            <person name="Barry K.W."/>
            <person name="Cichocki N."/>
            <person name="Veneault-Fourrey C."/>
            <person name="LaButti K."/>
            <person name="Lindquist E.A."/>
            <person name="Lipzen A."/>
            <person name="Lundell T."/>
            <person name="Morin E."/>
            <person name="Murat C."/>
            <person name="Sun H."/>
            <person name="Tunlid A."/>
            <person name="Henrissat B."/>
            <person name="Grigoriev I.V."/>
            <person name="Hibbett D.S."/>
            <person name="Martin F."/>
            <person name="Nordberg H.P."/>
            <person name="Cantor M.N."/>
            <person name="Hua S.X."/>
        </authorList>
    </citation>
    <scope>NUCLEOTIDE SEQUENCE [LARGE SCALE GENOMIC DNA]</scope>
    <source>
        <strain evidence="2 3">Zn</strain>
    </source>
</reference>
<dbReference type="AlphaFoldDB" id="A0A0C3HJW0"/>
<gene>
    <name evidence="2" type="ORF">OIDMADRAFT_17912</name>
</gene>
<feature type="compositionally biased region" description="Basic and acidic residues" evidence="1">
    <location>
        <begin position="1"/>
        <end position="12"/>
    </location>
</feature>
<organism evidence="2 3">
    <name type="scientific">Oidiodendron maius (strain Zn)</name>
    <dbReference type="NCBI Taxonomy" id="913774"/>
    <lineage>
        <taxon>Eukaryota</taxon>
        <taxon>Fungi</taxon>
        <taxon>Dikarya</taxon>
        <taxon>Ascomycota</taxon>
        <taxon>Pezizomycotina</taxon>
        <taxon>Leotiomycetes</taxon>
        <taxon>Leotiomycetes incertae sedis</taxon>
        <taxon>Myxotrichaceae</taxon>
        <taxon>Oidiodendron</taxon>
    </lineage>
</organism>
<dbReference type="EMBL" id="KN832873">
    <property type="protein sequence ID" value="KIN03380.1"/>
    <property type="molecule type" value="Genomic_DNA"/>
</dbReference>
<keyword evidence="3" id="KW-1185">Reference proteome</keyword>
<reference evidence="3" key="2">
    <citation type="submission" date="2015-01" db="EMBL/GenBank/DDBJ databases">
        <title>Evolutionary Origins and Diversification of the Mycorrhizal Mutualists.</title>
        <authorList>
            <consortium name="DOE Joint Genome Institute"/>
            <consortium name="Mycorrhizal Genomics Consortium"/>
            <person name="Kohler A."/>
            <person name="Kuo A."/>
            <person name="Nagy L.G."/>
            <person name="Floudas D."/>
            <person name="Copeland A."/>
            <person name="Barry K.W."/>
            <person name="Cichocki N."/>
            <person name="Veneault-Fourrey C."/>
            <person name="LaButti K."/>
            <person name="Lindquist E.A."/>
            <person name="Lipzen A."/>
            <person name="Lundell T."/>
            <person name="Morin E."/>
            <person name="Murat C."/>
            <person name="Riley R."/>
            <person name="Ohm R."/>
            <person name="Sun H."/>
            <person name="Tunlid A."/>
            <person name="Henrissat B."/>
            <person name="Grigoriev I.V."/>
            <person name="Hibbett D.S."/>
            <person name="Martin F."/>
        </authorList>
    </citation>
    <scope>NUCLEOTIDE SEQUENCE [LARGE SCALE GENOMIC DNA]</scope>
    <source>
        <strain evidence="3">Zn</strain>
    </source>
</reference>
<dbReference type="InParanoid" id="A0A0C3HJW0"/>
<accession>A0A0C3HJW0</accession>
<dbReference type="HOGENOM" id="CLU_1938766_0_0_1"/>
<sequence>MPLVTGKEEKVKRPGKLPSRALKFAEEAIKESQQKEDNPKPKPDCERPTVPRRFKEPAFWSSSNVGWMCKELSDQESRKFMIWDKDKGEWQDFETREMTFSTKVPEGFHQPKPSKTWFEMFKTFFVGGNK</sequence>
<protein>
    <submittedName>
        <fullName evidence="2">Uncharacterized protein</fullName>
    </submittedName>
</protein>
<proteinExistence type="predicted"/>
<evidence type="ECO:0000313" key="2">
    <source>
        <dbReference type="EMBL" id="KIN03380.1"/>
    </source>
</evidence>
<feature type="compositionally biased region" description="Basic and acidic residues" evidence="1">
    <location>
        <begin position="23"/>
        <end position="51"/>
    </location>
</feature>
<feature type="region of interest" description="Disordered" evidence="1">
    <location>
        <begin position="1"/>
        <end position="51"/>
    </location>
</feature>
<evidence type="ECO:0000256" key="1">
    <source>
        <dbReference type="SAM" id="MobiDB-lite"/>
    </source>
</evidence>
<dbReference type="Proteomes" id="UP000054321">
    <property type="component" value="Unassembled WGS sequence"/>
</dbReference>
<name>A0A0C3HJW0_OIDMZ</name>
<evidence type="ECO:0000313" key="3">
    <source>
        <dbReference type="Proteomes" id="UP000054321"/>
    </source>
</evidence>